<reference evidence="2" key="1">
    <citation type="submission" date="2017-09" db="EMBL/GenBank/DDBJ databases">
        <title>Depth-based differentiation of microbial function through sediment-hosted aquifers and enrichment of novel symbionts in the deep terrestrial subsurface.</title>
        <authorList>
            <person name="Probst A.J."/>
            <person name="Ladd B."/>
            <person name="Jarett J.K."/>
            <person name="Geller-Mcgrath D.E."/>
            <person name="Sieber C.M.K."/>
            <person name="Emerson J.B."/>
            <person name="Anantharaman K."/>
            <person name="Thomas B.C."/>
            <person name="Malmstrom R."/>
            <person name="Stieglmeier M."/>
            <person name="Klingl A."/>
            <person name="Woyke T."/>
            <person name="Ryan C.M."/>
            <person name="Banfield J.F."/>
        </authorList>
    </citation>
    <scope>NUCLEOTIDE SEQUENCE [LARGE SCALE GENOMIC DNA]</scope>
</reference>
<protein>
    <recommendedName>
        <fullName evidence="3">Transglutaminase-like domain-containing protein</fullName>
    </recommendedName>
</protein>
<organism evidence="1 2">
    <name type="scientific">candidate division WWE3 bacterium CG06_land_8_20_14_3_00_42_16</name>
    <dbReference type="NCBI Taxonomy" id="1975083"/>
    <lineage>
        <taxon>Bacteria</taxon>
        <taxon>Katanobacteria</taxon>
    </lineage>
</organism>
<evidence type="ECO:0000313" key="1">
    <source>
        <dbReference type="EMBL" id="PIU68380.1"/>
    </source>
</evidence>
<evidence type="ECO:0008006" key="3">
    <source>
        <dbReference type="Google" id="ProtNLM"/>
    </source>
</evidence>
<comment type="caution">
    <text evidence="1">The sequence shown here is derived from an EMBL/GenBank/DDBJ whole genome shotgun (WGS) entry which is preliminary data.</text>
</comment>
<gene>
    <name evidence="1" type="ORF">COS81_04150</name>
</gene>
<dbReference type="EMBL" id="PEWD01000079">
    <property type="protein sequence ID" value="PIU68380.1"/>
    <property type="molecule type" value="Genomic_DNA"/>
</dbReference>
<dbReference type="Proteomes" id="UP000229916">
    <property type="component" value="Unassembled WGS sequence"/>
</dbReference>
<evidence type="ECO:0000313" key="2">
    <source>
        <dbReference type="Proteomes" id="UP000229916"/>
    </source>
</evidence>
<proteinExistence type="predicted"/>
<sequence length="363" mass="41604">MTPNFEQEQQSSFREKIQGGLELAQRYGQKAAETIRQLPAEMLSRIRLLRQKAEEGHGEEVLAEMQTVEGITGVKKDVLLEEEIPQKDRLLTEVESIVTETNDVKRRAEVDRFVERRLEELTESSQPTSLSLVDESVYKGFIHPETKIRRSLFVDAVRVDDPELYKVFLESLRQFKEDPTWKGKSISEITQYALTRTLGEYFGNDCSNKDTELRNRKFYAEHIDEESGDISISEFRGKNRGGCVEKAAVAQNLLTFMGYDSELVMSSNNRLNSPDVNDDNGHAYNIISSDKGHLIYDPTNPVIVRDTEDLLYTYLPSIYPISEVQHQNLVRGEQVEVSHNDLTWDGNAYQKQESKKRIYGGPK</sequence>
<accession>A0A2M7AM86</accession>
<name>A0A2M7AM86_UNCKA</name>
<dbReference type="AlphaFoldDB" id="A0A2M7AM86"/>